<dbReference type="AlphaFoldDB" id="A0A1V6LY37"/>
<accession>A0A1V6LY37</accession>
<keyword evidence="1" id="KW-0812">Transmembrane</keyword>
<evidence type="ECO:0008006" key="4">
    <source>
        <dbReference type="Google" id="ProtNLM"/>
    </source>
</evidence>
<dbReference type="EMBL" id="MJUW02000108">
    <property type="protein sequence ID" value="OQD45041.1"/>
    <property type="molecule type" value="Genomic_DNA"/>
</dbReference>
<reference evidence="2 3" key="1">
    <citation type="journal article" date="2016" name="Genome Announc.">
        <title>Draft Genome Sequence of the Anaerobic Ammonium-Oxidizing Bacterium 'Candidatus Brocadia sp. 40'.</title>
        <authorList>
            <person name="Ali M."/>
            <person name="Haroon M.F."/>
            <person name="Narita Y."/>
            <person name="Zhang L."/>
            <person name="Rangel Shaw D."/>
            <person name="Okabe S."/>
            <person name="Saikaly P.E."/>
        </authorList>
    </citation>
    <scope>NUCLEOTIDE SEQUENCE [LARGE SCALE GENOMIC DNA]</scope>
    <source>
        <strain evidence="2 3">40</strain>
    </source>
</reference>
<proteinExistence type="predicted"/>
<protein>
    <recommendedName>
        <fullName evidence="4">POTRA domain-containing protein</fullName>
    </recommendedName>
</protein>
<keyword evidence="1" id="KW-1133">Transmembrane helix</keyword>
<evidence type="ECO:0000313" key="2">
    <source>
        <dbReference type="EMBL" id="OQD45041.1"/>
    </source>
</evidence>
<comment type="caution">
    <text evidence="2">The sequence shown here is derived from an EMBL/GenBank/DDBJ whole genome shotgun (WGS) entry which is preliminary data.</text>
</comment>
<evidence type="ECO:0000313" key="3">
    <source>
        <dbReference type="Proteomes" id="UP000242219"/>
    </source>
</evidence>
<evidence type="ECO:0000256" key="1">
    <source>
        <dbReference type="SAM" id="Phobius"/>
    </source>
</evidence>
<sequence>MPLMMQFSILSAFVSTFSGKIHAIKGTLYPFFSRFVVSSCIIIFMIWGIQKIWYSLIELSIFQVSPATFSFHTPSWMNDHFTDDIKHLVALNDQYGMYENNLTKKIAEIYGRLVLVKNVESVKRVFPNKLAIKFVLRKPMAIVKSRNNLYLVDHEGVLLPKEYYTLKNTEYDSPYIQSNKLARLPLYGKEWDDKGVKAGIALVKFLRANNIHNIFKIVSVDVSNMCKRNSAGKSDIVLWTENNTQIRWGCSPLCNEQNELSDEEKLQNLLSIAKTEGTNLRLMEYVDVRWKKPLGKRWVKSNDITEEP</sequence>
<feature type="transmembrane region" description="Helical" evidence="1">
    <location>
        <begin position="33"/>
        <end position="54"/>
    </location>
</feature>
<organism evidence="2 3">
    <name type="scientific">Candidatus Brocadia sapporoensis</name>
    <dbReference type="NCBI Taxonomy" id="392547"/>
    <lineage>
        <taxon>Bacteria</taxon>
        <taxon>Pseudomonadati</taxon>
        <taxon>Planctomycetota</taxon>
        <taxon>Candidatus Brocadiia</taxon>
        <taxon>Candidatus Brocadiales</taxon>
        <taxon>Candidatus Brocadiaceae</taxon>
        <taxon>Candidatus Brocadia</taxon>
    </lineage>
</organism>
<name>A0A1V6LY37_9BACT</name>
<gene>
    <name evidence="2" type="ORF">BIY37_10595</name>
</gene>
<keyword evidence="1" id="KW-0472">Membrane</keyword>
<dbReference type="Proteomes" id="UP000242219">
    <property type="component" value="Unassembled WGS sequence"/>
</dbReference>
<keyword evidence="3" id="KW-1185">Reference proteome</keyword>